<organism evidence="2">
    <name type="scientific">hydrothermal vent metagenome</name>
    <dbReference type="NCBI Taxonomy" id="652676"/>
    <lineage>
        <taxon>unclassified sequences</taxon>
        <taxon>metagenomes</taxon>
        <taxon>ecological metagenomes</taxon>
    </lineage>
</organism>
<evidence type="ECO:0000256" key="1">
    <source>
        <dbReference type="SAM" id="Phobius"/>
    </source>
</evidence>
<sequence>MNNTVKETVSTGNGCDKPTYGKGYIFLFTDGNDEIEIHGSAISGKEVVYYNEEIVSEKRSFGITSHHLFNWGDNNYKVTFTITSLLRGAIECSLYKNGELIGQEEQTMYQGSGTKLIGLMIIFLAFGVIVGYSGASLVELLLKWIG</sequence>
<reference evidence="2" key="1">
    <citation type="submission" date="2018-06" db="EMBL/GenBank/DDBJ databases">
        <authorList>
            <person name="Zhirakovskaya E."/>
        </authorList>
    </citation>
    <scope>NUCLEOTIDE SEQUENCE</scope>
</reference>
<protein>
    <submittedName>
        <fullName evidence="2">Uncharacterized protein</fullName>
    </submittedName>
</protein>
<feature type="transmembrane region" description="Helical" evidence="1">
    <location>
        <begin position="116"/>
        <end position="135"/>
    </location>
</feature>
<name>A0A3B0T532_9ZZZZ</name>
<keyword evidence="1" id="KW-0472">Membrane</keyword>
<dbReference type="AlphaFoldDB" id="A0A3B0T532"/>
<keyword evidence="1" id="KW-1133">Transmembrane helix</keyword>
<keyword evidence="1" id="KW-0812">Transmembrane</keyword>
<evidence type="ECO:0000313" key="2">
    <source>
        <dbReference type="EMBL" id="VAW02046.1"/>
    </source>
</evidence>
<dbReference type="EMBL" id="UOEJ01000156">
    <property type="protein sequence ID" value="VAW02046.1"/>
    <property type="molecule type" value="Genomic_DNA"/>
</dbReference>
<accession>A0A3B0T532</accession>
<gene>
    <name evidence="2" type="ORF">MNBD_ALPHA01-1831</name>
</gene>
<proteinExistence type="predicted"/>